<protein>
    <submittedName>
        <fullName evidence="1">Uncharacterized protein</fullName>
    </submittedName>
</protein>
<gene>
    <name evidence="1" type="ORF">ENS64_10700</name>
</gene>
<comment type="caution">
    <text evidence="1">The sequence shown here is derived from an EMBL/GenBank/DDBJ whole genome shotgun (WGS) entry which is preliminary data.</text>
</comment>
<dbReference type="EMBL" id="DSVQ01000015">
    <property type="protein sequence ID" value="HGT39713.1"/>
    <property type="molecule type" value="Genomic_DNA"/>
</dbReference>
<dbReference type="AlphaFoldDB" id="A0A7C4LLC2"/>
<accession>A0A7C4LLC2</accession>
<reference evidence="1" key="1">
    <citation type="journal article" date="2020" name="mSystems">
        <title>Genome- and Community-Level Interaction Insights into Carbon Utilization and Element Cycling Functions of Hydrothermarchaeota in Hydrothermal Sediment.</title>
        <authorList>
            <person name="Zhou Z."/>
            <person name="Liu Y."/>
            <person name="Xu W."/>
            <person name="Pan J."/>
            <person name="Luo Z.H."/>
            <person name="Li M."/>
        </authorList>
    </citation>
    <scope>NUCLEOTIDE SEQUENCE [LARGE SCALE GENOMIC DNA]</scope>
    <source>
        <strain evidence="1">SpSt-508</strain>
    </source>
</reference>
<organism evidence="1">
    <name type="scientific">Schlesneria paludicola</name>
    <dbReference type="NCBI Taxonomy" id="360056"/>
    <lineage>
        <taxon>Bacteria</taxon>
        <taxon>Pseudomonadati</taxon>
        <taxon>Planctomycetota</taxon>
        <taxon>Planctomycetia</taxon>
        <taxon>Planctomycetales</taxon>
        <taxon>Planctomycetaceae</taxon>
        <taxon>Schlesneria</taxon>
    </lineage>
</organism>
<sequence>MPTRRHVHPLRPRAILWTCTIFATRTLLWTGGLMLIWCGPLDCAPLAGGEPGFSVLAKARPDEFYNGIGQPYIPLGEEPPGAIGQPKVNQAYVWSLAAAGDSFWFGTAANPVAAALGGITGIPIPLETSYNVNEYWRSKYPGVPPLFQIYLGDWRPPEIYRYHPSTGAVNVTPDDPLVAHTLGFRLAGATSGIVLLGGPSLYQVGINLFAFDAATGEYLGSRYLAEYSDIRRWVTVNGVSYTGTLNTWTTSGAGSILRWRGTRADPFAYEVVGSVDNEAATVCAHDGRLFALTWSTLSQTVEMITGARSQNPSAVWMSPPLPAGGLTKLDRQRWTKVWSIDQYEPDPVVVRSLWMGAAASHDGHLVWGTIQVPGYGAQVLKETYGWPTQPRELGPAIRNSFRPAALFRGRWNGQGQFHVDLLYGSPVLPVYTRQGSGGTWSWVPNRTGPPLLGQAGFDDPMNFYVWSMLVHQGRLWIGTMDISFILFGGSYTAGTPLWDTMGADLLVMDRTDQPASAVSRTGVGNIANLGIRDMVSDGSSILLGTATAANLLTDPDDGLVDGGWELLRFQPTASRSPARRPRPTSSAVDWTPLLETIGRVPP</sequence>
<evidence type="ECO:0000313" key="1">
    <source>
        <dbReference type="EMBL" id="HGT39713.1"/>
    </source>
</evidence>
<proteinExistence type="predicted"/>
<name>A0A7C4LLC2_9PLAN</name>